<dbReference type="EMBL" id="CP043732">
    <property type="protein sequence ID" value="QMU97398.1"/>
    <property type="molecule type" value="Genomic_DNA"/>
</dbReference>
<gene>
    <name evidence="3" type="ORF">FVO59_09345</name>
</gene>
<dbReference type="Pfam" id="PF04892">
    <property type="entry name" value="VanZ"/>
    <property type="match status" value="1"/>
</dbReference>
<reference evidence="3 4" key="1">
    <citation type="journal article" date="2020" name="Front. Microbiol.">
        <title>Design of Bacterial Strain-Specific qPCR Assays Using NGS Data and Publicly Available Resources and Its Application to Track Biocontrol Strains.</title>
        <authorList>
            <person name="Hernandez I."/>
            <person name="Sant C."/>
            <person name="Martinez R."/>
            <person name="Fernandez C."/>
        </authorList>
    </citation>
    <scope>NUCLEOTIDE SEQUENCE [LARGE SCALE GENOMIC DNA]</scope>
    <source>
        <strain evidence="3 4">B24</strain>
    </source>
</reference>
<dbReference type="InterPro" id="IPR006976">
    <property type="entry name" value="VanZ-like"/>
</dbReference>
<dbReference type="RefSeq" id="WP_182252396.1">
    <property type="nucleotide sequence ID" value="NZ_CP043732.1"/>
</dbReference>
<feature type="transmembrane region" description="Helical" evidence="1">
    <location>
        <begin position="120"/>
        <end position="141"/>
    </location>
</feature>
<evidence type="ECO:0000313" key="4">
    <source>
        <dbReference type="Proteomes" id="UP000515708"/>
    </source>
</evidence>
<dbReference type="Proteomes" id="UP000515708">
    <property type="component" value="Chromosome"/>
</dbReference>
<keyword evidence="1" id="KW-0812">Transmembrane</keyword>
<proteinExistence type="predicted"/>
<accession>A0A7D7WAX3</accession>
<feature type="transmembrane region" description="Helical" evidence="1">
    <location>
        <begin position="89"/>
        <end position="108"/>
    </location>
</feature>
<organism evidence="3 4">
    <name type="scientific">Microbacterium esteraromaticum</name>
    <dbReference type="NCBI Taxonomy" id="57043"/>
    <lineage>
        <taxon>Bacteria</taxon>
        <taxon>Bacillati</taxon>
        <taxon>Actinomycetota</taxon>
        <taxon>Actinomycetes</taxon>
        <taxon>Micrococcales</taxon>
        <taxon>Microbacteriaceae</taxon>
        <taxon>Microbacterium</taxon>
    </lineage>
</organism>
<evidence type="ECO:0000256" key="1">
    <source>
        <dbReference type="SAM" id="Phobius"/>
    </source>
</evidence>
<keyword evidence="1" id="KW-1133">Transmembrane helix</keyword>
<name>A0A7D7WAX3_9MICO</name>
<protein>
    <submittedName>
        <fullName evidence="3">VanZ family protein</fullName>
    </submittedName>
</protein>
<dbReference type="AlphaFoldDB" id="A0A7D7WAX3"/>
<feature type="domain" description="VanZ-like" evidence="2">
    <location>
        <begin position="24"/>
        <end position="134"/>
    </location>
</feature>
<evidence type="ECO:0000259" key="2">
    <source>
        <dbReference type="Pfam" id="PF04892"/>
    </source>
</evidence>
<feature type="transmembrane region" description="Helical" evidence="1">
    <location>
        <begin position="15"/>
        <end position="37"/>
    </location>
</feature>
<evidence type="ECO:0000313" key="3">
    <source>
        <dbReference type="EMBL" id="QMU97398.1"/>
    </source>
</evidence>
<keyword evidence="1" id="KW-0472">Membrane</keyword>
<sequence length="161" mass="17220">MARQAPAQRSARRGVLVALFGVCLVGAAAIVFLPIGWQLNRFVVWLYYAGRGIGVPPFVTIGTYDIALNLLLFATPVALASLLWPRVKWWVWVLAGAAGSTCVELVQLVGLDRDASVWDIVANTAGAVIGVGVAAGARSLASRLSRRTRRRTVTRSMTDGS</sequence>
<feature type="transmembrane region" description="Helical" evidence="1">
    <location>
        <begin position="66"/>
        <end position="84"/>
    </location>
</feature>